<feature type="compositionally biased region" description="Low complexity" evidence="2">
    <location>
        <begin position="105"/>
        <end position="139"/>
    </location>
</feature>
<gene>
    <name evidence="4" type="ORF">BJ508DRAFT_330795</name>
</gene>
<name>A0A3N4I4N8_ASCIM</name>
<evidence type="ECO:0000256" key="2">
    <source>
        <dbReference type="SAM" id="MobiDB-lite"/>
    </source>
</evidence>
<keyword evidence="1" id="KW-0479">Metal-binding</keyword>
<feature type="region of interest" description="Disordered" evidence="2">
    <location>
        <begin position="73"/>
        <end position="144"/>
    </location>
</feature>
<dbReference type="InterPro" id="IPR001878">
    <property type="entry name" value="Znf_CCHC"/>
</dbReference>
<dbReference type="GO" id="GO:0003676">
    <property type="term" value="F:nucleic acid binding"/>
    <property type="evidence" value="ECO:0007669"/>
    <property type="project" value="InterPro"/>
</dbReference>
<keyword evidence="5" id="KW-1185">Reference proteome</keyword>
<dbReference type="OrthoDB" id="5425163at2759"/>
<proteinExistence type="predicted"/>
<feature type="compositionally biased region" description="Low complexity" evidence="2">
    <location>
        <begin position="40"/>
        <end position="54"/>
    </location>
</feature>
<dbReference type="EMBL" id="ML119737">
    <property type="protein sequence ID" value="RPA76814.1"/>
    <property type="molecule type" value="Genomic_DNA"/>
</dbReference>
<reference evidence="4 5" key="1">
    <citation type="journal article" date="2018" name="Nat. Ecol. Evol.">
        <title>Pezizomycetes genomes reveal the molecular basis of ectomycorrhizal truffle lifestyle.</title>
        <authorList>
            <person name="Murat C."/>
            <person name="Payen T."/>
            <person name="Noel B."/>
            <person name="Kuo A."/>
            <person name="Morin E."/>
            <person name="Chen J."/>
            <person name="Kohler A."/>
            <person name="Krizsan K."/>
            <person name="Balestrini R."/>
            <person name="Da Silva C."/>
            <person name="Montanini B."/>
            <person name="Hainaut M."/>
            <person name="Levati E."/>
            <person name="Barry K.W."/>
            <person name="Belfiori B."/>
            <person name="Cichocki N."/>
            <person name="Clum A."/>
            <person name="Dockter R.B."/>
            <person name="Fauchery L."/>
            <person name="Guy J."/>
            <person name="Iotti M."/>
            <person name="Le Tacon F."/>
            <person name="Lindquist E.A."/>
            <person name="Lipzen A."/>
            <person name="Malagnac F."/>
            <person name="Mello A."/>
            <person name="Molinier V."/>
            <person name="Miyauchi S."/>
            <person name="Poulain J."/>
            <person name="Riccioni C."/>
            <person name="Rubini A."/>
            <person name="Sitrit Y."/>
            <person name="Splivallo R."/>
            <person name="Traeger S."/>
            <person name="Wang M."/>
            <person name="Zifcakova L."/>
            <person name="Wipf D."/>
            <person name="Zambonelli A."/>
            <person name="Paolocci F."/>
            <person name="Nowrousian M."/>
            <person name="Ottonello S."/>
            <person name="Baldrian P."/>
            <person name="Spatafora J.W."/>
            <person name="Henrissat B."/>
            <person name="Nagy L.G."/>
            <person name="Aury J.M."/>
            <person name="Wincker P."/>
            <person name="Grigoriev I.V."/>
            <person name="Bonfante P."/>
            <person name="Martin F.M."/>
        </authorList>
    </citation>
    <scope>NUCLEOTIDE SEQUENCE [LARGE SCALE GENOMIC DNA]</scope>
    <source>
        <strain evidence="4 5">RN42</strain>
    </source>
</reference>
<sequence>MSRRITRSQSQPPQTTISTSAPTNDIPSHPGLSPLEEEPSTLNSDSSSSNAAAPNPALTLQLILNRLDALESRTTQDPARSTLSMTTPSNPSPVTSAQPVIPEMTPSATNNAATPLASAPAQPLPLHSHSATSSSPHQSMFSTFGTPQDPDSIFPVGGLLNEPVSVRVIGQWFPSVRSDQIKAILRNELPPTEIAKLLNGSGSFGSSSSSRKRDASAVVARWNAQGLMELTMPETTEEDYQAWTFFQAWELFKGIFLWGAPPAQRGLLASALCIYTHTIHRLRRSYSWPAARSYHFAFHQQRMDDPTILFDPEAWKAVDPGLISELCLTSLPFQMQLDRNVRPRRQTALPSRPYSNSGTNQIPLGERIRFPDNSAFQGRRFPGICYHYNSKSGCNRTNCQWHHSCNRCGKDGHTALDCTSAHSTLVRQVH</sequence>
<feature type="compositionally biased region" description="Polar residues" evidence="2">
    <location>
        <begin position="73"/>
        <end position="98"/>
    </location>
</feature>
<evidence type="ECO:0000256" key="1">
    <source>
        <dbReference type="PROSITE-ProRule" id="PRU00047"/>
    </source>
</evidence>
<evidence type="ECO:0000259" key="3">
    <source>
        <dbReference type="PROSITE" id="PS50158"/>
    </source>
</evidence>
<accession>A0A3N4I4N8</accession>
<dbReference type="GO" id="GO:0008270">
    <property type="term" value="F:zinc ion binding"/>
    <property type="evidence" value="ECO:0007669"/>
    <property type="project" value="UniProtKB-KW"/>
</dbReference>
<dbReference type="AlphaFoldDB" id="A0A3N4I4N8"/>
<evidence type="ECO:0000313" key="4">
    <source>
        <dbReference type="EMBL" id="RPA76814.1"/>
    </source>
</evidence>
<keyword evidence="1" id="KW-0862">Zinc</keyword>
<feature type="compositionally biased region" description="Polar residues" evidence="2">
    <location>
        <begin position="7"/>
        <end position="26"/>
    </location>
</feature>
<feature type="region of interest" description="Disordered" evidence="2">
    <location>
        <begin position="1"/>
        <end position="54"/>
    </location>
</feature>
<keyword evidence="1" id="KW-0863">Zinc-finger</keyword>
<organism evidence="4 5">
    <name type="scientific">Ascobolus immersus RN42</name>
    <dbReference type="NCBI Taxonomy" id="1160509"/>
    <lineage>
        <taxon>Eukaryota</taxon>
        <taxon>Fungi</taxon>
        <taxon>Dikarya</taxon>
        <taxon>Ascomycota</taxon>
        <taxon>Pezizomycotina</taxon>
        <taxon>Pezizomycetes</taxon>
        <taxon>Pezizales</taxon>
        <taxon>Ascobolaceae</taxon>
        <taxon>Ascobolus</taxon>
    </lineage>
</organism>
<dbReference type="PROSITE" id="PS50158">
    <property type="entry name" value="ZF_CCHC"/>
    <property type="match status" value="1"/>
</dbReference>
<protein>
    <recommendedName>
        <fullName evidence="3">CCHC-type domain-containing protein</fullName>
    </recommendedName>
</protein>
<feature type="domain" description="CCHC-type" evidence="3">
    <location>
        <begin position="405"/>
        <end position="420"/>
    </location>
</feature>
<evidence type="ECO:0000313" key="5">
    <source>
        <dbReference type="Proteomes" id="UP000275078"/>
    </source>
</evidence>
<dbReference type="Proteomes" id="UP000275078">
    <property type="component" value="Unassembled WGS sequence"/>
</dbReference>